<dbReference type="GO" id="GO:0005615">
    <property type="term" value="C:extracellular space"/>
    <property type="evidence" value="ECO:0007669"/>
    <property type="project" value="TreeGrafter"/>
</dbReference>
<reference evidence="4 5" key="1">
    <citation type="submission" date="2016-03" db="EMBL/GenBank/DDBJ databases">
        <title>EvidentialGene: Evidence-directed Construction of Genes on Genomes.</title>
        <authorList>
            <person name="Gilbert D.G."/>
            <person name="Choi J.-H."/>
            <person name="Mockaitis K."/>
            <person name="Colbourne J."/>
            <person name="Pfrender M."/>
        </authorList>
    </citation>
    <scope>NUCLEOTIDE SEQUENCE [LARGE SCALE GENOMIC DNA]</scope>
    <source>
        <strain evidence="4 5">Xinb3</strain>
        <tissue evidence="4">Complete organism</tissue>
    </source>
</reference>
<keyword evidence="5" id="KW-1185">Reference proteome</keyword>
<feature type="chain" id="PRO_5007853350" evidence="3">
    <location>
        <begin position="18"/>
        <end position="113"/>
    </location>
</feature>
<keyword evidence="3" id="KW-0732">Signal</keyword>
<comment type="caution">
    <text evidence="4">The sequence shown here is derived from an EMBL/GenBank/DDBJ whole genome shotgun (WGS) entry which is preliminary data.</text>
</comment>
<sequence>MHQLFIVVLAFAIGVSAQLDSPYSSPSDYPAYEDEPMMPYTFGYTVKDAQTHSNFGHHETADGESVTGSYVVALPDGRTQIVSYVANENGYFADVKYEGEAIYPEHRQSSYPN</sequence>
<keyword evidence="1 2" id="KW-0193">Cuticle</keyword>
<proteinExistence type="predicted"/>
<dbReference type="PANTHER" id="PTHR12236:SF79">
    <property type="entry name" value="CUTICULAR PROTEIN 50CB-RELATED"/>
    <property type="match status" value="1"/>
</dbReference>
<gene>
    <name evidence="4" type="ORF">APZ42_025142</name>
</gene>
<evidence type="ECO:0000256" key="2">
    <source>
        <dbReference type="PROSITE-ProRule" id="PRU00497"/>
    </source>
</evidence>
<evidence type="ECO:0000256" key="3">
    <source>
        <dbReference type="SAM" id="SignalP"/>
    </source>
</evidence>
<organism evidence="4 5">
    <name type="scientific">Daphnia magna</name>
    <dbReference type="NCBI Taxonomy" id="35525"/>
    <lineage>
        <taxon>Eukaryota</taxon>
        <taxon>Metazoa</taxon>
        <taxon>Ecdysozoa</taxon>
        <taxon>Arthropoda</taxon>
        <taxon>Crustacea</taxon>
        <taxon>Branchiopoda</taxon>
        <taxon>Diplostraca</taxon>
        <taxon>Cladocera</taxon>
        <taxon>Anomopoda</taxon>
        <taxon>Daphniidae</taxon>
        <taxon>Daphnia</taxon>
    </lineage>
</organism>
<dbReference type="EMBL" id="LRGB01001807">
    <property type="protein sequence ID" value="KZS10400.1"/>
    <property type="molecule type" value="Genomic_DNA"/>
</dbReference>
<dbReference type="InterPro" id="IPR031311">
    <property type="entry name" value="CHIT_BIND_RR_consensus"/>
</dbReference>
<dbReference type="Pfam" id="PF00379">
    <property type="entry name" value="Chitin_bind_4"/>
    <property type="match status" value="1"/>
</dbReference>
<dbReference type="PANTHER" id="PTHR12236">
    <property type="entry name" value="STRUCTURAL CONTITUENT OF CUTICLE"/>
    <property type="match status" value="1"/>
</dbReference>
<dbReference type="Proteomes" id="UP000076858">
    <property type="component" value="Unassembled WGS sequence"/>
</dbReference>
<feature type="signal peptide" evidence="3">
    <location>
        <begin position="1"/>
        <end position="17"/>
    </location>
</feature>
<evidence type="ECO:0000256" key="1">
    <source>
        <dbReference type="ARBA" id="ARBA00022460"/>
    </source>
</evidence>
<dbReference type="GO" id="GO:0031012">
    <property type="term" value="C:extracellular matrix"/>
    <property type="evidence" value="ECO:0007669"/>
    <property type="project" value="TreeGrafter"/>
</dbReference>
<protein>
    <submittedName>
        <fullName evidence="4">Putative Cuticular protein</fullName>
    </submittedName>
</protein>
<dbReference type="PROSITE" id="PS00233">
    <property type="entry name" value="CHIT_BIND_RR_1"/>
    <property type="match status" value="1"/>
</dbReference>
<accession>A0A164TEJ7</accession>
<dbReference type="OrthoDB" id="6423516at2759"/>
<dbReference type="GO" id="GO:0042302">
    <property type="term" value="F:structural constituent of cuticle"/>
    <property type="evidence" value="ECO:0007669"/>
    <property type="project" value="UniProtKB-UniRule"/>
</dbReference>
<evidence type="ECO:0000313" key="5">
    <source>
        <dbReference type="Proteomes" id="UP000076858"/>
    </source>
</evidence>
<evidence type="ECO:0000313" key="4">
    <source>
        <dbReference type="EMBL" id="KZS10400.1"/>
    </source>
</evidence>
<dbReference type="InterPro" id="IPR000618">
    <property type="entry name" value="Insect_cuticle"/>
</dbReference>
<dbReference type="InterPro" id="IPR051217">
    <property type="entry name" value="Insect_Cuticle_Struc_Prot"/>
</dbReference>
<dbReference type="PROSITE" id="PS51155">
    <property type="entry name" value="CHIT_BIND_RR_2"/>
    <property type="match status" value="1"/>
</dbReference>
<name>A0A164TEJ7_9CRUS</name>
<dbReference type="AlphaFoldDB" id="A0A164TEJ7"/>